<evidence type="ECO:0000256" key="5">
    <source>
        <dbReference type="SAM" id="Phobius"/>
    </source>
</evidence>
<reference evidence="6 7" key="1">
    <citation type="submission" date="2020-02" db="EMBL/GenBank/DDBJ databases">
        <authorList>
            <person name="Li X.-J."/>
            <person name="Han X.-M."/>
        </authorList>
    </citation>
    <scope>NUCLEOTIDE SEQUENCE [LARGE SCALE GENOMIC DNA]</scope>
    <source>
        <strain evidence="6 7">CCTCC AB 2017055</strain>
    </source>
</reference>
<dbReference type="GO" id="GO:0004252">
    <property type="term" value="F:serine-type endopeptidase activity"/>
    <property type="evidence" value="ECO:0007669"/>
    <property type="project" value="InterPro"/>
</dbReference>
<dbReference type="Pfam" id="PF02674">
    <property type="entry name" value="Colicin_V"/>
    <property type="match status" value="1"/>
</dbReference>
<dbReference type="NCBIfam" id="NF033740">
    <property type="entry name" value="MarP_fam_protase"/>
    <property type="match status" value="1"/>
</dbReference>
<feature type="transmembrane region" description="Helical" evidence="5">
    <location>
        <begin position="105"/>
        <end position="129"/>
    </location>
</feature>
<dbReference type="Pfam" id="PF13365">
    <property type="entry name" value="Trypsin_2"/>
    <property type="match status" value="1"/>
</dbReference>
<evidence type="ECO:0000256" key="1">
    <source>
        <dbReference type="ARBA" id="ARBA00004141"/>
    </source>
</evidence>
<keyword evidence="3 5" id="KW-1133">Transmembrane helix</keyword>
<dbReference type="SUPFAM" id="SSF50494">
    <property type="entry name" value="Trypsin-like serine proteases"/>
    <property type="match status" value="1"/>
</dbReference>
<evidence type="ECO:0000256" key="4">
    <source>
        <dbReference type="ARBA" id="ARBA00023136"/>
    </source>
</evidence>
<dbReference type="GO" id="GO:0006508">
    <property type="term" value="P:proteolysis"/>
    <property type="evidence" value="ECO:0007669"/>
    <property type="project" value="UniProtKB-KW"/>
</dbReference>
<comment type="subcellular location">
    <subcellularLocation>
        <location evidence="1">Membrane</location>
        <topology evidence="1">Multi-pass membrane protein</topology>
    </subcellularLocation>
</comment>
<proteinExistence type="predicted"/>
<organism evidence="6 7">
    <name type="scientific">Phytoactinopolyspora halotolerans</name>
    <dbReference type="NCBI Taxonomy" id="1981512"/>
    <lineage>
        <taxon>Bacteria</taxon>
        <taxon>Bacillati</taxon>
        <taxon>Actinomycetota</taxon>
        <taxon>Actinomycetes</taxon>
        <taxon>Jiangellales</taxon>
        <taxon>Jiangellaceae</taxon>
        <taxon>Phytoactinopolyspora</taxon>
    </lineage>
</organism>
<dbReference type="PANTHER" id="PTHR43019">
    <property type="entry name" value="SERINE ENDOPROTEASE DEGS"/>
    <property type="match status" value="1"/>
</dbReference>
<name>A0A6L9S305_9ACTN</name>
<feature type="transmembrane region" description="Helical" evidence="5">
    <location>
        <begin position="60"/>
        <end position="85"/>
    </location>
</feature>
<feature type="transmembrane region" description="Helical" evidence="5">
    <location>
        <begin position="7"/>
        <end position="26"/>
    </location>
</feature>
<sequence length="397" mass="40881">MIFGLNVVDFIIIALAIVVGFTGWTHGFVVGLLSFAGFVGGAAAGLLLVPLVLGGLEPGLGVSILAALLILGVASIGQGLLAWAGGWVRSKVSSQPVRRVDAAGGALLAVAGLLLAAWACGFAISSAAIPYASKSIRESAILGAVDEAVPVSPERVRNAFEDVVVAGGFPDVVVPWQPEPIDEVDPPSGNLHRDEDVRRATASVIKITGRAQECSRVLEGTGFVIAPERVMTNAHVVAGVAEPVVSFADGDPLAAQVVQFDPDTDVAVLAVPDLPHDPLNFAENEPVAGDDGVVIGYPEGNPLTTSSVRVRGQYELRGHDIYGTDQVERSVVALRGSVRPGNSGGPVVNLWGNVTGVIFAASLTDPNTGYALHLDEVREMAEAAPDATEPVSTGSCA</sequence>
<protein>
    <submittedName>
        <fullName evidence="6">MarP family serine protease</fullName>
    </submittedName>
</protein>
<keyword evidence="6" id="KW-0378">Hydrolase</keyword>
<keyword evidence="6" id="KW-0645">Protease</keyword>
<gene>
    <name evidence="6" type="ORF">G1H10_03405</name>
</gene>
<dbReference type="InterPro" id="IPR009003">
    <property type="entry name" value="Peptidase_S1_PA"/>
</dbReference>
<evidence type="ECO:0000256" key="3">
    <source>
        <dbReference type="ARBA" id="ARBA00022989"/>
    </source>
</evidence>
<comment type="caution">
    <text evidence="6">The sequence shown here is derived from an EMBL/GenBank/DDBJ whole genome shotgun (WGS) entry which is preliminary data.</text>
</comment>
<dbReference type="InterPro" id="IPR003825">
    <property type="entry name" value="Colicin-V_CvpA"/>
</dbReference>
<keyword evidence="2 5" id="KW-0812">Transmembrane</keyword>
<dbReference type="GO" id="GO:0009403">
    <property type="term" value="P:toxin biosynthetic process"/>
    <property type="evidence" value="ECO:0007669"/>
    <property type="project" value="InterPro"/>
</dbReference>
<dbReference type="InterPro" id="IPR043504">
    <property type="entry name" value="Peptidase_S1_PA_chymotrypsin"/>
</dbReference>
<dbReference type="InterPro" id="IPR001940">
    <property type="entry name" value="Peptidase_S1C"/>
</dbReference>
<dbReference type="InterPro" id="IPR047680">
    <property type="entry name" value="MarP-like"/>
</dbReference>
<dbReference type="GO" id="GO:0016020">
    <property type="term" value="C:membrane"/>
    <property type="evidence" value="ECO:0007669"/>
    <property type="project" value="UniProtKB-SubCell"/>
</dbReference>
<keyword evidence="4 5" id="KW-0472">Membrane</keyword>
<dbReference type="PRINTS" id="PR00834">
    <property type="entry name" value="PROTEASES2C"/>
</dbReference>
<dbReference type="EMBL" id="JAAGOA010000002">
    <property type="protein sequence ID" value="NED99210.1"/>
    <property type="molecule type" value="Genomic_DNA"/>
</dbReference>
<accession>A0A6L9S305</accession>
<dbReference type="AlphaFoldDB" id="A0A6L9S305"/>
<dbReference type="RefSeq" id="WP_163732698.1">
    <property type="nucleotide sequence ID" value="NZ_JAAGOA010000002.1"/>
</dbReference>
<evidence type="ECO:0000313" key="7">
    <source>
        <dbReference type="Proteomes" id="UP000475214"/>
    </source>
</evidence>
<dbReference type="PANTHER" id="PTHR43019:SF23">
    <property type="entry name" value="PROTEASE DO-LIKE 5, CHLOROPLASTIC"/>
    <property type="match status" value="1"/>
</dbReference>
<dbReference type="Proteomes" id="UP000475214">
    <property type="component" value="Unassembled WGS sequence"/>
</dbReference>
<evidence type="ECO:0000313" key="6">
    <source>
        <dbReference type="EMBL" id="NED99210.1"/>
    </source>
</evidence>
<evidence type="ECO:0000256" key="2">
    <source>
        <dbReference type="ARBA" id="ARBA00022692"/>
    </source>
</evidence>
<dbReference type="Gene3D" id="2.40.10.10">
    <property type="entry name" value="Trypsin-like serine proteases"/>
    <property type="match status" value="2"/>
</dbReference>
<feature type="transmembrane region" description="Helical" evidence="5">
    <location>
        <begin position="32"/>
        <end position="53"/>
    </location>
</feature>
<keyword evidence="7" id="KW-1185">Reference proteome</keyword>